<dbReference type="CDD" id="cd16922">
    <property type="entry name" value="HATPase_EvgS-ArcB-TorS-like"/>
    <property type="match status" value="1"/>
</dbReference>
<dbReference type="PANTHER" id="PTHR43047">
    <property type="entry name" value="TWO-COMPONENT HISTIDINE PROTEIN KINASE"/>
    <property type="match status" value="1"/>
</dbReference>
<evidence type="ECO:0000256" key="3">
    <source>
        <dbReference type="ARBA" id="ARBA00022553"/>
    </source>
</evidence>
<name>A0A178MP06_9PROT</name>
<protein>
    <recommendedName>
        <fullName evidence="2">histidine kinase</fullName>
        <ecNumber evidence="2">2.7.13.3</ecNumber>
    </recommendedName>
</protein>
<dbReference type="InterPro" id="IPR036097">
    <property type="entry name" value="HisK_dim/P_sf"/>
</dbReference>
<dbReference type="OrthoDB" id="8477070at2"/>
<proteinExistence type="predicted"/>
<evidence type="ECO:0000256" key="5">
    <source>
        <dbReference type="ARBA" id="ARBA00022777"/>
    </source>
</evidence>
<evidence type="ECO:0000256" key="4">
    <source>
        <dbReference type="ARBA" id="ARBA00022679"/>
    </source>
</evidence>
<reference evidence="7 8" key="1">
    <citation type="submission" date="2016-04" db="EMBL/GenBank/DDBJ databases">
        <title>Draft genome sequence of freshwater magnetotactic bacteria Magnetospirillum marisnigri SP-1 and Magnetospirillum moscoviense BB-1.</title>
        <authorList>
            <person name="Koziaeva V."/>
            <person name="Dziuba M.V."/>
            <person name="Ivanov T.M."/>
            <person name="Kuznetsov B."/>
            <person name="Grouzdev D.S."/>
        </authorList>
    </citation>
    <scope>NUCLEOTIDE SEQUENCE [LARGE SCALE GENOMIC DNA]</scope>
    <source>
        <strain evidence="7 8">BB-1</strain>
    </source>
</reference>
<dbReference type="Gene3D" id="1.10.287.130">
    <property type="match status" value="1"/>
</dbReference>
<dbReference type="SUPFAM" id="SSF55874">
    <property type="entry name" value="ATPase domain of HSP90 chaperone/DNA topoisomerase II/histidine kinase"/>
    <property type="match status" value="1"/>
</dbReference>
<dbReference type="EMBL" id="LWQU01000143">
    <property type="protein sequence ID" value="OAN49825.1"/>
    <property type="molecule type" value="Genomic_DNA"/>
</dbReference>
<dbReference type="InterPro" id="IPR035965">
    <property type="entry name" value="PAS-like_dom_sf"/>
</dbReference>
<dbReference type="SMART" id="SM00387">
    <property type="entry name" value="HATPase_c"/>
    <property type="match status" value="1"/>
</dbReference>
<keyword evidence="5" id="KW-0418">Kinase</keyword>
<dbReference type="Gene3D" id="3.30.565.10">
    <property type="entry name" value="Histidine kinase-like ATPase, C-terminal domain"/>
    <property type="match status" value="1"/>
</dbReference>
<evidence type="ECO:0000256" key="1">
    <source>
        <dbReference type="ARBA" id="ARBA00000085"/>
    </source>
</evidence>
<dbReference type="SMART" id="SM00388">
    <property type="entry name" value="HisKA"/>
    <property type="match status" value="1"/>
</dbReference>
<dbReference type="PROSITE" id="PS50109">
    <property type="entry name" value="HIS_KIN"/>
    <property type="match status" value="1"/>
</dbReference>
<evidence type="ECO:0000259" key="6">
    <source>
        <dbReference type="PROSITE" id="PS50109"/>
    </source>
</evidence>
<dbReference type="InterPro" id="IPR003594">
    <property type="entry name" value="HATPase_dom"/>
</dbReference>
<dbReference type="EC" id="2.7.13.3" evidence="2"/>
<dbReference type="PANTHER" id="PTHR43047:SF63">
    <property type="entry name" value="HISTIDINE KINASE"/>
    <property type="match status" value="1"/>
</dbReference>
<dbReference type="InterPro" id="IPR013656">
    <property type="entry name" value="PAS_4"/>
</dbReference>
<feature type="domain" description="Histidine kinase" evidence="6">
    <location>
        <begin position="159"/>
        <end position="376"/>
    </location>
</feature>
<dbReference type="GO" id="GO:0000155">
    <property type="term" value="F:phosphorelay sensor kinase activity"/>
    <property type="evidence" value="ECO:0007669"/>
    <property type="project" value="InterPro"/>
</dbReference>
<dbReference type="RefSeq" id="WP_068501120.1">
    <property type="nucleotide sequence ID" value="NZ_LWQU01000143.1"/>
</dbReference>
<dbReference type="STRING" id="1437059.A6A05_12935"/>
<dbReference type="Pfam" id="PF00512">
    <property type="entry name" value="HisKA"/>
    <property type="match status" value="1"/>
</dbReference>
<dbReference type="SUPFAM" id="SSF55785">
    <property type="entry name" value="PYP-like sensor domain (PAS domain)"/>
    <property type="match status" value="1"/>
</dbReference>
<dbReference type="InterPro" id="IPR003661">
    <property type="entry name" value="HisK_dim/P_dom"/>
</dbReference>
<dbReference type="GO" id="GO:0009927">
    <property type="term" value="F:histidine phosphotransfer kinase activity"/>
    <property type="evidence" value="ECO:0007669"/>
    <property type="project" value="TreeGrafter"/>
</dbReference>
<evidence type="ECO:0000256" key="2">
    <source>
        <dbReference type="ARBA" id="ARBA00012438"/>
    </source>
</evidence>
<dbReference type="SUPFAM" id="SSF47384">
    <property type="entry name" value="Homodimeric domain of signal transducing histidine kinase"/>
    <property type="match status" value="1"/>
</dbReference>
<accession>A0A178MP06</accession>
<evidence type="ECO:0000313" key="8">
    <source>
        <dbReference type="Proteomes" id="UP000078543"/>
    </source>
</evidence>
<keyword evidence="3" id="KW-0597">Phosphoprotein</keyword>
<dbReference type="InterPro" id="IPR036890">
    <property type="entry name" value="HATPase_C_sf"/>
</dbReference>
<dbReference type="AlphaFoldDB" id="A0A178MP06"/>
<dbReference type="InterPro" id="IPR004358">
    <property type="entry name" value="Sig_transdc_His_kin-like_C"/>
</dbReference>
<comment type="catalytic activity">
    <reaction evidence="1">
        <text>ATP + protein L-histidine = ADP + protein N-phospho-L-histidine.</text>
        <dbReference type="EC" id="2.7.13.3"/>
    </reaction>
</comment>
<dbReference type="Pfam" id="PF02518">
    <property type="entry name" value="HATPase_c"/>
    <property type="match status" value="1"/>
</dbReference>
<organism evidence="7 8">
    <name type="scientific">Magnetospirillum moscoviense</name>
    <dbReference type="NCBI Taxonomy" id="1437059"/>
    <lineage>
        <taxon>Bacteria</taxon>
        <taxon>Pseudomonadati</taxon>
        <taxon>Pseudomonadota</taxon>
        <taxon>Alphaproteobacteria</taxon>
        <taxon>Rhodospirillales</taxon>
        <taxon>Rhodospirillaceae</taxon>
        <taxon>Magnetospirillum</taxon>
    </lineage>
</organism>
<sequence>MDDSYPLSTADLWQQDVAEEILTDFLEAMPAHAALLDQNGTIVTVNKPWRAFASSCGGAAGAYVGANYLAVTGATDDPDALMVAGGLVAVMKGGLSNFSHDYPCHDSSNQRWFRCLISPLRHDGRVKATVVMHIDISAQKRAEALAQAANRAKSEFLANLSHELRTPLNAIIGFSEIMMMGSDHYREYAGDVHTAGKHLLSLINEVLDLSKVEAGKYVLREEPVILAEIVGQSLHLVEAKATDAGLTLAAQAEGSLPALVADARLIRQILLNLLSNAIKFTPAGGIVSASVAVADDGWMEIAVTDTGIGIDADDIARVMEPFGQIDSELARAHIGESTGLGLPLVKSFVELHQGELIIKSARGQGTRVIARFPPRRVKSLPHL</sequence>
<dbReference type="Proteomes" id="UP000078543">
    <property type="component" value="Unassembled WGS sequence"/>
</dbReference>
<dbReference type="Gene3D" id="3.30.450.20">
    <property type="entry name" value="PAS domain"/>
    <property type="match status" value="1"/>
</dbReference>
<dbReference type="GO" id="GO:0005886">
    <property type="term" value="C:plasma membrane"/>
    <property type="evidence" value="ECO:0007669"/>
    <property type="project" value="TreeGrafter"/>
</dbReference>
<dbReference type="InterPro" id="IPR005467">
    <property type="entry name" value="His_kinase_dom"/>
</dbReference>
<evidence type="ECO:0000313" key="7">
    <source>
        <dbReference type="EMBL" id="OAN49825.1"/>
    </source>
</evidence>
<comment type="caution">
    <text evidence="7">The sequence shown here is derived from an EMBL/GenBank/DDBJ whole genome shotgun (WGS) entry which is preliminary data.</text>
</comment>
<dbReference type="Pfam" id="PF08448">
    <property type="entry name" value="PAS_4"/>
    <property type="match status" value="1"/>
</dbReference>
<gene>
    <name evidence="7" type="ORF">A6A05_12935</name>
</gene>
<dbReference type="PRINTS" id="PR00344">
    <property type="entry name" value="BCTRLSENSOR"/>
</dbReference>
<keyword evidence="4" id="KW-0808">Transferase</keyword>
<dbReference type="CDD" id="cd00082">
    <property type="entry name" value="HisKA"/>
    <property type="match status" value="1"/>
</dbReference>
<keyword evidence="8" id="KW-1185">Reference proteome</keyword>